<sequence>MKFRKMISVFTVGFILASFTGCADKETYNIKFNPSVGDEYSVTSSIKIDATQGTKKITLDGDVKGNVKYINVSEDEITEEVGYDDFSMNMDMGGISMQVNEDNEMFKELISQLKASKILITADRDGNILTYNVEGEEEAELNKYGVDLSSKGNILGGNNFCILENMEIKDGEEISISLDKLLGKDAENTLGVNVDGSTLIGKVKSIKDNVAEITFDIDSIKLDTNNSTLKNFNANIKINVDTGITESMEIDTDMDGSVQGNIILKSTMKKK</sequence>
<dbReference type="PROSITE" id="PS51257">
    <property type="entry name" value="PROKAR_LIPOPROTEIN"/>
    <property type="match status" value="1"/>
</dbReference>
<dbReference type="RefSeq" id="WP_044039520.1">
    <property type="nucleotide sequence ID" value="NZ_HG917868.1"/>
</dbReference>
<gene>
    <name evidence="2" type="ORF">CM240_2607</name>
</gene>
<proteinExistence type="predicted"/>
<name>W6RYJ4_9CLOT</name>
<evidence type="ECO:0000313" key="3">
    <source>
        <dbReference type="Proteomes" id="UP000019426"/>
    </source>
</evidence>
<evidence type="ECO:0000256" key="1">
    <source>
        <dbReference type="SAM" id="SignalP"/>
    </source>
</evidence>
<keyword evidence="1" id="KW-0732">Signal</keyword>
<dbReference type="PATRIC" id="fig|1216932.3.peg.2574"/>
<keyword evidence="3" id="KW-1185">Reference proteome</keyword>
<organism evidence="2 3">
    <name type="scientific">Clostridium bornimense</name>
    <dbReference type="NCBI Taxonomy" id="1216932"/>
    <lineage>
        <taxon>Bacteria</taxon>
        <taxon>Bacillati</taxon>
        <taxon>Bacillota</taxon>
        <taxon>Clostridia</taxon>
        <taxon>Eubacteriales</taxon>
        <taxon>Clostridiaceae</taxon>
        <taxon>Clostridium</taxon>
    </lineage>
</organism>
<evidence type="ECO:0000313" key="2">
    <source>
        <dbReference type="EMBL" id="CDM69731.1"/>
    </source>
</evidence>
<feature type="chain" id="PRO_5004880724" evidence="1">
    <location>
        <begin position="24"/>
        <end position="271"/>
    </location>
</feature>
<dbReference type="HOGENOM" id="CLU_1025652_0_0_9"/>
<accession>W6RYJ4</accession>
<feature type="signal peptide" evidence="1">
    <location>
        <begin position="1"/>
        <end position="23"/>
    </location>
</feature>
<protein>
    <submittedName>
        <fullName evidence="2">Putative secreted protein</fullName>
    </submittedName>
</protein>
<dbReference type="Proteomes" id="UP000019426">
    <property type="component" value="Chromosome M2/40_rep1"/>
</dbReference>
<dbReference type="KEGG" id="clt:CM240_2607"/>
<dbReference type="AlphaFoldDB" id="W6RYJ4"/>
<reference evidence="2 3" key="1">
    <citation type="submission" date="2013-11" db="EMBL/GenBank/DDBJ databases">
        <title>Complete genome sequence of Clostridum sp. M2/40.</title>
        <authorList>
            <person name="Wibberg D."/>
            <person name="Puehler A."/>
            <person name="Schlueter A."/>
        </authorList>
    </citation>
    <scope>NUCLEOTIDE SEQUENCE [LARGE SCALE GENOMIC DNA]</scope>
    <source>
        <strain evidence="3">M2/40</strain>
    </source>
</reference>
<dbReference type="EMBL" id="HG917868">
    <property type="protein sequence ID" value="CDM69731.1"/>
    <property type="molecule type" value="Genomic_DNA"/>
</dbReference>
<dbReference type="STRING" id="1216932.CM240_2607"/>